<name>A0A0F9D9T0_9ZZZZ</name>
<accession>A0A0F9D9T0</accession>
<feature type="non-terminal residue" evidence="1">
    <location>
        <position position="1"/>
    </location>
</feature>
<evidence type="ECO:0000313" key="1">
    <source>
        <dbReference type="EMBL" id="KKL50476.1"/>
    </source>
</evidence>
<comment type="caution">
    <text evidence="1">The sequence shown here is derived from an EMBL/GenBank/DDBJ whole genome shotgun (WGS) entry which is preliminary data.</text>
</comment>
<dbReference type="EMBL" id="LAZR01032583">
    <property type="protein sequence ID" value="KKL50476.1"/>
    <property type="molecule type" value="Genomic_DNA"/>
</dbReference>
<sequence>QYDKAIESLDDVLSFLEEIRKEYGRFFQFFVGEPLFFINKDLKKIMKKDDVVLIKGSRFLKMEKIFGFLN</sequence>
<dbReference type="GO" id="GO:0016881">
    <property type="term" value="F:acid-amino acid ligase activity"/>
    <property type="evidence" value="ECO:0007669"/>
    <property type="project" value="InterPro"/>
</dbReference>
<dbReference type="SUPFAM" id="SSF53244">
    <property type="entry name" value="MurD-like peptide ligases, peptide-binding domain"/>
    <property type="match status" value="1"/>
</dbReference>
<dbReference type="InterPro" id="IPR036615">
    <property type="entry name" value="Mur_ligase_C_dom_sf"/>
</dbReference>
<gene>
    <name evidence="1" type="ORF">LCGC14_2305120</name>
</gene>
<dbReference type="Gene3D" id="3.90.190.20">
    <property type="entry name" value="Mur ligase, C-terminal domain"/>
    <property type="match status" value="1"/>
</dbReference>
<reference evidence="1" key="1">
    <citation type="journal article" date="2015" name="Nature">
        <title>Complex archaea that bridge the gap between prokaryotes and eukaryotes.</title>
        <authorList>
            <person name="Spang A."/>
            <person name="Saw J.H."/>
            <person name="Jorgensen S.L."/>
            <person name="Zaremba-Niedzwiedzka K."/>
            <person name="Martijn J."/>
            <person name="Lind A.E."/>
            <person name="van Eijk R."/>
            <person name="Schleper C."/>
            <person name="Guy L."/>
            <person name="Ettema T.J."/>
        </authorList>
    </citation>
    <scope>NUCLEOTIDE SEQUENCE</scope>
</reference>
<dbReference type="AlphaFoldDB" id="A0A0F9D9T0"/>
<proteinExistence type="predicted"/>
<organism evidence="1">
    <name type="scientific">marine sediment metagenome</name>
    <dbReference type="NCBI Taxonomy" id="412755"/>
    <lineage>
        <taxon>unclassified sequences</taxon>
        <taxon>metagenomes</taxon>
        <taxon>ecological metagenomes</taxon>
    </lineage>
</organism>
<protein>
    <submittedName>
        <fullName evidence="1">Uncharacterized protein</fullName>
    </submittedName>
</protein>